<accession>H8G3Z5</accession>
<dbReference type="NCBIfam" id="TIGR03931">
    <property type="entry name" value="T7SS_Rv3446c"/>
    <property type="match status" value="1"/>
</dbReference>
<evidence type="ECO:0000313" key="8">
    <source>
        <dbReference type="EMBL" id="EHY90124.1"/>
    </source>
</evidence>
<dbReference type="InterPro" id="IPR043129">
    <property type="entry name" value="ATPase_NBD"/>
</dbReference>
<dbReference type="PROSITE" id="PS01036">
    <property type="entry name" value="HSP70_3"/>
    <property type="match status" value="1"/>
</dbReference>
<dbReference type="InterPro" id="IPR023840">
    <property type="entry name" value="T7SS_Rv3446c"/>
</dbReference>
<dbReference type="PANTHER" id="PTHR42749:SF1">
    <property type="entry name" value="CELL SHAPE-DETERMINING PROTEIN MREB"/>
    <property type="match status" value="1"/>
</dbReference>
<dbReference type="InterPro" id="IPR013126">
    <property type="entry name" value="Hsp_70_fam"/>
</dbReference>
<evidence type="ECO:0000256" key="2">
    <source>
        <dbReference type="ARBA" id="ARBA00022741"/>
    </source>
</evidence>
<name>H8G3Z5_9PSEU</name>
<dbReference type="SUPFAM" id="SSF53067">
    <property type="entry name" value="Actin-like ATPase domain"/>
    <property type="match status" value="2"/>
</dbReference>
<gene>
    <name evidence="8" type="ORF">SacazDRAFT_03247</name>
</gene>
<proteinExistence type="inferred from homology"/>
<dbReference type="Proteomes" id="UP000004705">
    <property type="component" value="Chromosome"/>
</dbReference>
<feature type="compositionally biased region" description="Low complexity" evidence="6">
    <location>
        <begin position="382"/>
        <end position="391"/>
    </location>
</feature>
<reference evidence="8 9" key="1">
    <citation type="journal article" date="2012" name="Stand. Genomic Sci.">
        <title>Genome sequence of the soil bacterium Saccharomonospora azurea type strain (NA-128(T)).</title>
        <authorList>
            <person name="Klenk H.P."/>
            <person name="Held B."/>
            <person name="Lucas S."/>
            <person name="Lapidus A."/>
            <person name="Copeland A."/>
            <person name="Hammon N."/>
            <person name="Pitluck S."/>
            <person name="Goodwin L.A."/>
            <person name="Han C."/>
            <person name="Tapia R."/>
            <person name="Brambilla E.M."/>
            <person name="Potter G."/>
            <person name="Land M."/>
            <person name="Ivanova N."/>
            <person name="Rohde M."/>
            <person name="Goker M."/>
            <person name="Detter J.C."/>
            <person name="Kyrpides N.C."/>
            <person name="Woyke T."/>
        </authorList>
    </citation>
    <scope>NUCLEOTIDE SEQUENCE [LARGE SCALE GENOMIC DNA]</scope>
    <source>
        <strain evidence="8 9">NA-128</strain>
    </source>
</reference>
<dbReference type="RefSeq" id="WP_005443331.1">
    <property type="nucleotide sequence ID" value="NZ_CM001466.1"/>
</dbReference>
<evidence type="ECO:0000256" key="4">
    <source>
        <dbReference type="ARBA" id="ARBA00023016"/>
    </source>
</evidence>
<dbReference type="InterPro" id="IPR018181">
    <property type="entry name" value="Heat_shock_70_CS"/>
</dbReference>
<dbReference type="AlphaFoldDB" id="H8G3Z5"/>
<keyword evidence="7" id="KW-0472">Membrane</keyword>
<keyword evidence="5" id="KW-0143">Chaperone</keyword>
<keyword evidence="9" id="KW-1185">Reference proteome</keyword>
<feature type="compositionally biased region" description="Low complexity" evidence="6">
    <location>
        <begin position="422"/>
        <end position="447"/>
    </location>
</feature>
<keyword evidence="4" id="KW-0346">Stress response</keyword>
<feature type="region of interest" description="Disordered" evidence="6">
    <location>
        <begin position="382"/>
        <end position="478"/>
    </location>
</feature>
<dbReference type="OrthoDB" id="3333926at2"/>
<dbReference type="PROSITE" id="PS00329">
    <property type="entry name" value="HSP70_2"/>
    <property type="match status" value="1"/>
</dbReference>
<dbReference type="Pfam" id="PF00012">
    <property type="entry name" value="HSP70"/>
    <property type="match status" value="1"/>
</dbReference>
<sequence>MTLRVAVDFGTSSTCVVASVNGREPQVVVVDSQPIMPSAVYAAPDGTLFVGQEAERQAAVDPSRFEPHPKRRIDEGELLLGDRVLSVVDVVHAVLRRAVSEARRLAGNVEVSLLVLTHPAEWGALRTRLLRQAAGRLAHEVALVPEPVAAAVYHASTFAPTEVNQERTVEFSGHPGDTMAVLDLGGGTVDVSVVRRAQMNGQNRFEVLATRGDGTFGGADIDQALLEHVGSLVSQADVDAWEQLVQGRELADRRRRRVLRQDVRGAKETLSRHAYTDVPMPPPFADAHVTREDLERLVRTPLGRAAELTKGTIEEAGLRPQQLTAIFLVGGSSRIPMVSRLVHERTGVVPTTLDQPETVVARGALRAVQVLPDRTGVLPGTMAARSAGARTSRGDHRTEVVVKPSMPPRATIPPPGRPVMSPPGGLRAAAPLASPGGAAPLGPPSGSVPFAPPSPPRGQPLPVQSPEQPTSQAGSRRRRHRVIIAAIVTVVALVATAVALTLAIAEGGDEQGAEGRTYAQYSYKFVAPSDWTQTADNVEARQVVVKPQEAQNAADDDLVVVQEIVLPYDGEAQRQRLARELRELTGATPDVYSDFSEHYEYAGRDVIHYQEDKPAATVHWYVLARGTAQVSVGCQEAQAPTRVRTACEQIVRTLEFTN</sequence>
<feature type="transmembrane region" description="Helical" evidence="7">
    <location>
        <begin position="482"/>
        <end position="505"/>
    </location>
</feature>
<dbReference type="PRINTS" id="PR00301">
    <property type="entry name" value="HEATSHOCK70"/>
</dbReference>
<dbReference type="HOGENOM" id="CLU_411554_0_0_11"/>
<evidence type="ECO:0000313" key="9">
    <source>
        <dbReference type="Proteomes" id="UP000004705"/>
    </source>
</evidence>
<organism evidence="8 9">
    <name type="scientific">Saccharomonospora azurea NA-128</name>
    <dbReference type="NCBI Taxonomy" id="882081"/>
    <lineage>
        <taxon>Bacteria</taxon>
        <taxon>Bacillati</taxon>
        <taxon>Actinomycetota</taxon>
        <taxon>Actinomycetes</taxon>
        <taxon>Pseudonocardiales</taxon>
        <taxon>Pseudonocardiaceae</taxon>
        <taxon>Saccharomonospora</taxon>
    </lineage>
</organism>
<dbReference type="GO" id="GO:0005524">
    <property type="term" value="F:ATP binding"/>
    <property type="evidence" value="ECO:0007669"/>
    <property type="project" value="UniProtKB-KW"/>
</dbReference>
<keyword evidence="2" id="KW-0547">Nucleotide-binding</keyword>
<protein>
    <submittedName>
        <fullName evidence="8">Type VII secretion-associated protein, Rv3446c family, C-terminal domain</fullName>
    </submittedName>
</protein>
<keyword evidence="7" id="KW-0812">Transmembrane</keyword>
<dbReference type="GO" id="GO:0140662">
    <property type="term" value="F:ATP-dependent protein folding chaperone"/>
    <property type="evidence" value="ECO:0007669"/>
    <property type="project" value="InterPro"/>
</dbReference>
<evidence type="ECO:0000256" key="6">
    <source>
        <dbReference type="SAM" id="MobiDB-lite"/>
    </source>
</evidence>
<dbReference type="PANTHER" id="PTHR42749">
    <property type="entry name" value="CELL SHAPE-DETERMINING PROTEIN MREB"/>
    <property type="match status" value="1"/>
</dbReference>
<evidence type="ECO:0000256" key="1">
    <source>
        <dbReference type="ARBA" id="ARBA00007381"/>
    </source>
</evidence>
<dbReference type="Gene3D" id="3.90.640.10">
    <property type="entry name" value="Actin, Chain A, domain 4"/>
    <property type="match status" value="1"/>
</dbReference>
<evidence type="ECO:0000256" key="5">
    <source>
        <dbReference type="ARBA" id="ARBA00023186"/>
    </source>
</evidence>
<dbReference type="Gene3D" id="3.30.420.40">
    <property type="match status" value="2"/>
</dbReference>
<feature type="compositionally biased region" description="Polar residues" evidence="6">
    <location>
        <begin position="465"/>
        <end position="474"/>
    </location>
</feature>
<evidence type="ECO:0000256" key="7">
    <source>
        <dbReference type="SAM" id="Phobius"/>
    </source>
</evidence>
<keyword evidence="3" id="KW-0067">ATP-binding</keyword>
<evidence type="ECO:0000256" key="3">
    <source>
        <dbReference type="ARBA" id="ARBA00022840"/>
    </source>
</evidence>
<dbReference type="EMBL" id="CM001466">
    <property type="protein sequence ID" value="EHY90124.1"/>
    <property type="molecule type" value="Genomic_DNA"/>
</dbReference>
<feature type="compositionally biased region" description="Pro residues" evidence="6">
    <location>
        <begin position="405"/>
        <end position="421"/>
    </location>
</feature>
<comment type="similarity">
    <text evidence="1">Belongs to the heat shock protein 70 family.</text>
</comment>
<feature type="compositionally biased region" description="Pro residues" evidence="6">
    <location>
        <begin position="450"/>
        <end position="459"/>
    </location>
</feature>
<keyword evidence="7" id="KW-1133">Transmembrane helix</keyword>